<dbReference type="EMBL" id="UAPV01000001">
    <property type="protein sequence ID" value="SPT69157.1"/>
    <property type="molecule type" value="Genomic_DNA"/>
</dbReference>
<comment type="function">
    <text evidence="11 15">F(1)F(0) ATP synthase produces ATP from ADP in the presence of a proton or sodium gradient. F-type ATPases consist of two structural domains, F(1) containing the extramembraneous catalytic core and F(0) containing the membrane proton channel, linked together by a central stalk and a peripheral stalk. During catalysis, ATP synthesis in the catalytic domain of F(1) is coupled via a rotary mechanism of the central stalk subunits to proton translocation.</text>
</comment>
<comment type="subunit">
    <text evidence="13">F-type ATPases have 2 components, F(1) - the catalytic core - and F(0) - the membrane proton channel. F(1) has five subunits: alpha(3), beta(3), gamma(1), delta(1), epsilon(1). F(0) has four main subunits: a(1), b(2) and c(10-14). The alpha and beta chains form an alternating ring which encloses part of the gamma chain. F(1) is attached to F(0) by a central stalk formed by the gamma and epsilon chains, while a peripheral stalk is formed by the delta and b chains.</text>
</comment>
<dbReference type="AlphaFoldDB" id="A0A2X0VXE1"/>
<evidence type="ECO:0000313" key="19">
    <source>
        <dbReference type="Proteomes" id="UP000250086"/>
    </source>
</evidence>
<evidence type="ECO:0000256" key="10">
    <source>
        <dbReference type="ARBA" id="ARBA00023310"/>
    </source>
</evidence>
<keyword evidence="3 15" id="KW-1003">Cell membrane</keyword>
<keyword evidence="5 15" id="KW-0812">Transmembrane</keyword>
<keyword evidence="7 15" id="KW-1133">Transmembrane helix</keyword>
<keyword evidence="10 15" id="KW-0066">ATP synthesis</keyword>
<dbReference type="HAMAP" id="MF_01398">
    <property type="entry name" value="ATP_synth_b_bprime"/>
    <property type="match status" value="1"/>
</dbReference>
<evidence type="ECO:0000256" key="8">
    <source>
        <dbReference type="ARBA" id="ARBA00023065"/>
    </source>
</evidence>
<dbReference type="GO" id="GO:0046933">
    <property type="term" value="F:proton-transporting ATP synthase activity, rotational mechanism"/>
    <property type="evidence" value="ECO:0007669"/>
    <property type="project" value="UniProtKB-UniRule"/>
</dbReference>
<keyword evidence="2 15" id="KW-0813">Transport</keyword>
<evidence type="ECO:0000256" key="14">
    <source>
        <dbReference type="ARBA" id="ARBA00037847"/>
    </source>
</evidence>
<name>A0A2X0VXE1_9GAMM</name>
<dbReference type="GO" id="GO:0012505">
    <property type="term" value="C:endomembrane system"/>
    <property type="evidence" value="ECO:0007669"/>
    <property type="project" value="UniProtKB-SubCell"/>
</dbReference>
<feature type="coiled-coil region" evidence="17">
    <location>
        <begin position="47"/>
        <end position="122"/>
    </location>
</feature>
<evidence type="ECO:0000256" key="7">
    <source>
        <dbReference type="ARBA" id="ARBA00022989"/>
    </source>
</evidence>
<accession>A0A2X0VXE1</accession>
<comment type="subcellular location">
    <subcellularLocation>
        <location evidence="15">Cell membrane</location>
        <topology evidence="15">Single-pass membrane protein</topology>
    </subcellularLocation>
    <subcellularLocation>
        <location evidence="14">Endomembrane system</location>
        <topology evidence="14">Single-pass membrane protein</topology>
    </subcellularLocation>
</comment>
<dbReference type="PANTHER" id="PTHR33445">
    <property type="entry name" value="ATP SYNTHASE SUBUNIT B', CHLOROPLASTIC"/>
    <property type="match status" value="1"/>
</dbReference>
<proteinExistence type="inferred from homology"/>
<keyword evidence="6 15" id="KW-0375">Hydrogen ion transport</keyword>
<evidence type="ECO:0000256" key="9">
    <source>
        <dbReference type="ARBA" id="ARBA00023136"/>
    </source>
</evidence>
<sequence length="156" mass="17424">MEINATFLGQAVAFLIFVVCCMKWVWPPLMNVLEKRQKEIADGLAAADKAKKNLELAKTSSAEALRNAKIEAQKIIDEANKQRSLILDKAEQEANEAKQRILENAQTQIESEYNKAREALRAEAINLAVAGAEKILNQKVDSKSDQEMVKKIIESL</sequence>
<keyword evidence="9 15" id="KW-0472">Membrane</keyword>
<dbReference type="RefSeq" id="WP_113743342.1">
    <property type="nucleotide sequence ID" value="NZ_UAPU01000007.1"/>
</dbReference>
<dbReference type="NCBIfam" id="NF004411">
    <property type="entry name" value="PRK05759.1-2"/>
    <property type="match status" value="1"/>
</dbReference>
<comment type="function">
    <text evidence="12">Component of the F(0) channel, it forms part of the peripheral stalk, linking F(1) to F(0). The b'-subunit is a diverged and duplicated form of b found in plants and photosynthetic bacteria.</text>
</comment>
<dbReference type="InterPro" id="IPR050059">
    <property type="entry name" value="ATP_synthase_B_chain"/>
</dbReference>
<evidence type="ECO:0000256" key="11">
    <source>
        <dbReference type="ARBA" id="ARBA00025198"/>
    </source>
</evidence>
<dbReference type="GO" id="GO:0046961">
    <property type="term" value="F:proton-transporting ATPase activity, rotational mechanism"/>
    <property type="evidence" value="ECO:0007669"/>
    <property type="project" value="TreeGrafter"/>
</dbReference>
<keyword evidence="19" id="KW-1185">Reference proteome</keyword>
<evidence type="ECO:0000313" key="18">
    <source>
        <dbReference type="EMBL" id="SPT69157.1"/>
    </source>
</evidence>
<comment type="similarity">
    <text evidence="1 15 16">Belongs to the ATPase B chain family.</text>
</comment>
<reference evidence="18 19" key="1">
    <citation type="submission" date="2018-06" db="EMBL/GenBank/DDBJ databases">
        <authorList>
            <consortium name="Pathogen Informatics"/>
            <person name="Doyle S."/>
        </authorList>
    </citation>
    <scope>NUCLEOTIDE SEQUENCE [LARGE SCALE GENOMIC DNA]</scope>
    <source>
        <strain evidence="18 19">NCTC13093</strain>
    </source>
</reference>
<dbReference type="OrthoDB" id="9788020at2"/>
<dbReference type="Proteomes" id="UP000250086">
    <property type="component" value="Unassembled WGS sequence"/>
</dbReference>
<dbReference type="PANTHER" id="PTHR33445:SF1">
    <property type="entry name" value="ATP SYNTHASE SUBUNIT B"/>
    <property type="match status" value="1"/>
</dbReference>
<feature type="transmembrane region" description="Helical" evidence="15">
    <location>
        <begin position="6"/>
        <end position="26"/>
    </location>
</feature>
<evidence type="ECO:0000256" key="16">
    <source>
        <dbReference type="RuleBase" id="RU003848"/>
    </source>
</evidence>
<gene>
    <name evidence="15 18" type="primary">atpF</name>
    <name evidence="18" type="ORF">NCTC13093_00520</name>
</gene>
<evidence type="ECO:0000256" key="12">
    <source>
        <dbReference type="ARBA" id="ARBA00025614"/>
    </source>
</evidence>
<keyword evidence="17" id="KW-0175">Coiled coil</keyword>
<organism evidence="18 19">
    <name type="scientific">Anaerobiospirillum thomasii</name>
    <dbReference type="NCBI Taxonomy" id="179995"/>
    <lineage>
        <taxon>Bacteria</taxon>
        <taxon>Pseudomonadati</taxon>
        <taxon>Pseudomonadota</taxon>
        <taxon>Gammaproteobacteria</taxon>
        <taxon>Aeromonadales</taxon>
        <taxon>Succinivibrionaceae</taxon>
        <taxon>Anaerobiospirillum</taxon>
    </lineage>
</organism>
<evidence type="ECO:0000256" key="15">
    <source>
        <dbReference type="HAMAP-Rule" id="MF_01398"/>
    </source>
</evidence>
<evidence type="ECO:0000256" key="5">
    <source>
        <dbReference type="ARBA" id="ARBA00022692"/>
    </source>
</evidence>
<dbReference type="NCBIfam" id="TIGR01144">
    <property type="entry name" value="ATP_synt_b"/>
    <property type="match status" value="1"/>
</dbReference>
<keyword evidence="4 15" id="KW-0138">CF(0)</keyword>
<dbReference type="Gene3D" id="6.10.250.1580">
    <property type="match status" value="1"/>
</dbReference>
<evidence type="ECO:0000256" key="3">
    <source>
        <dbReference type="ARBA" id="ARBA00022475"/>
    </source>
</evidence>
<keyword evidence="8 15" id="KW-0406">Ion transport</keyword>
<dbReference type="CDD" id="cd06503">
    <property type="entry name" value="ATP-synt_Fo_b"/>
    <property type="match status" value="1"/>
</dbReference>
<evidence type="ECO:0000256" key="1">
    <source>
        <dbReference type="ARBA" id="ARBA00005513"/>
    </source>
</evidence>
<comment type="subunit">
    <text evidence="15">F-type ATPases have 2 components, F(1) - the catalytic core - and F(0) - the membrane proton channel. F(1) has five subunits: alpha(3), beta(3), gamma(1), delta(1), epsilon(1). F(0) has three main subunits: a(1), b(2) and c(10-14). The alpha and beta chains form an alternating ring which encloses part of the gamma chain. F(1) is attached to F(0) by a central stalk formed by the gamma and epsilon chains, while a peripheral stalk is formed by the delta and b chains.</text>
</comment>
<dbReference type="InterPro" id="IPR002146">
    <property type="entry name" value="ATP_synth_b/b'su_bac/chlpt"/>
</dbReference>
<dbReference type="GO" id="GO:0005886">
    <property type="term" value="C:plasma membrane"/>
    <property type="evidence" value="ECO:0007669"/>
    <property type="project" value="UniProtKB-SubCell"/>
</dbReference>
<dbReference type="GO" id="GO:0045259">
    <property type="term" value="C:proton-transporting ATP synthase complex"/>
    <property type="evidence" value="ECO:0007669"/>
    <property type="project" value="UniProtKB-KW"/>
</dbReference>
<evidence type="ECO:0000256" key="17">
    <source>
        <dbReference type="SAM" id="Coils"/>
    </source>
</evidence>
<dbReference type="SUPFAM" id="SSF81573">
    <property type="entry name" value="F1F0 ATP synthase subunit B, membrane domain"/>
    <property type="match status" value="1"/>
</dbReference>
<dbReference type="InterPro" id="IPR028987">
    <property type="entry name" value="ATP_synth_B-like_membr_sf"/>
</dbReference>
<dbReference type="Pfam" id="PF00430">
    <property type="entry name" value="ATP-synt_B"/>
    <property type="match status" value="1"/>
</dbReference>
<evidence type="ECO:0000256" key="4">
    <source>
        <dbReference type="ARBA" id="ARBA00022547"/>
    </source>
</evidence>
<protein>
    <recommendedName>
        <fullName evidence="15">ATP synthase subunit b</fullName>
    </recommendedName>
    <alternativeName>
        <fullName evidence="15">ATP synthase F(0) sector subunit b</fullName>
    </alternativeName>
    <alternativeName>
        <fullName evidence="15">ATPase subunit I</fullName>
    </alternativeName>
    <alternativeName>
        <fullName evidence="15">F-type ATPase subunit b</fullName>
        <shortName evidence="15">F-ATPase subunit b</shortName>
    </alternativeName>
</protein>
<evidence type="ECO:0000256" key="13">
    <source>
        <dbReference type="ARBA" id="ARBA00026054"/>
    </source>
</evidence>
<dbReference type="InterPro" id="IPR005864">
    <property type="entry name" value="ATP_synth_F0_bsu_bac"/>
</dbReference>
<evidence type="ECO:0000256" key="6">
    <source>
        <dbReference type="ARBA" id="ARBA00022781"/>
    </source>
</evidence>
<evidence type="ECO:0000256" key="2">
    <source>
        <dbReference type="ARBA" id="ARBA00022448"/>
    </source>
</evidence>